<name>A0ABR5MFY1_9BACI</name>
<evidence type="ECO:0000313" key="1">
    <source>
        <dbReference type="EMBL" id="KPH71093.1"/>
    </source>
</evidence>
<evidence type="ECO:0008006" key="3">
    <source>
        <dbReference type="Google" id="ProtNLM"/>
    </source>
</evidence>
<proteinExistence type="predicted"/>
<accession>A0ABR5MFY1</accession>
<protein>
    <recommendedName>
        <fullName evidence="3">YtxH domain-containing protein</fullName>
    </recommendedName>
</protein>
<dbReference type="RefSeq" id="WP_047185860.1">
    <property type="nucleotide sequence ID" value="NZ_JAHHXM010000014.1"/>
</dbReference>
<organism evidence="1 2">
    <name type="scientific">Oceanobacillus caeni</name>
    <dbReference type="NCBI Taxonomy" id="405946"/>
    <lineage>
        <taxon>Bacteria</taxon>
        <taxon>Bacillati</taxon>
        <taxon>Bacillota</taxon>
        <taxon>Bacilli</taxon>
        <taxon>Bacillales</taxon>
        <taxon>Bacillaceae</taxon>
        <taxon>Oceanobacillus</taxon>
    </lineage>
</organism>
<keyword evidence="2" id="KW-1185">Reference proteome</keyword>
<evidence type="ECO:0000313" key="2">
    <source>
        <dbReference type="Proteomes" id="UP000037854"/>
    </source>
</evidence>
<dbReference type="EMBL" id="LGTK01000096">
    <property type="protein sequence ID" value="KPH71093.1"/>
    <property type="molecule type" value="Genomic_DNA"/>
</dbReference>
<reference evidence="1 2" key="1">
    <citation type="submission" date="2015-07" db="EMBL/GenBank/DDBJ databases">
        <title>High-quality draft genome sequence of Oceanobacillus caeni HM6, a bacillus isolated from a human feces.</title>
        <authorList>
            <person name="Kumar J."/>
            <person name="Verma M.K."/>
            <person name="Pandey R."/>
            <person name="Bhambi M."/>
            <person name="Chauhan N."/>
        </authorList>
    </citation>
    <scope>NUCLEOTIDE SEQUENCE [LARGE SCALE GENOMIC DNA]</scope>
    <source>
        <strain evidence="1 2">HM6</strain>
    </source>
</reference>
<dbReference type="Proteomes" id="UP000037854">
    <property type="component" value="Unassembled WGS sequence"/>
</dbReference>
<comment type="caution">
    <text evidence="1">The sequence shown here is derived from an EMBL/GenBank/DDBJ whole genome shotgun (WGS) entry which is preliminary data.</text>
</comment>
<sequence>MMNNKSGLSIVLAFASGLTAALLEGKSHKNLRSSNRVKDRIKALDRKLYLEGKKRADLLQDIKRDIDKED</sequence>
<gene>
    <name evidence="1" type="ORF">AFL42_16415</name>
</gene>